<dbReference type="EMBL" id="CP147920">
    <property type="protein sequence ID" value="XAU14036.1"/>
    <property type="molecule type" value="Genomic_DNA"/>
</dbReference>
<reference evidence="1 2" key="1">
    <citation type="submission" date="2024-03" db="EMBL/GenBank/DDBJ databases">
        <title>Sulfurimonas sp. HSL3-1.</title>
        <authorList>
            <person name="Wang S."/>
        </authorList>
    </citation>
    <scope>NUCLEOTIDE SEQUENCE [LARGE SCALE GENOMIC DNA]</scope>
    <source>
        <strain evidence="1 2">HSL3-1</strain>
    </source>
</reference>
<name>A0ABZ3H684_9BACT</name>
<keyword evidence="2" id="KW-1185">Reference proteome</keyword>
<organism evidence="1 2">
    <name type="scientific">Sulfurimonas diazotrophicus</name>
    <dbReference type="NCBI Taxonomy" id="3131939"/>
    <lineage>
        <taxon>Bacteria</taxon>
        <taxon>Pseudomonadati</taxon>
        <taxon>Campylobacterota</taxon>
        <taxon>Epsilonproteobacteria</taxon>
        <taxon>Campylobacterales</taxon>
        <taxon>Sulfurimonadaceae</taxon>
        <taxon>Sulfurimonas</taxon>
    </lineage>
</organism>
<evidence type="ECO:0000313" key="1">
    <source>
        <dbReference type="EMBL" id="XAU14036.1"/>
    </source>
</evidence>
<dbReference type="Proteomes" id="UP001447842">
    <property type="component" value="Chromosome"/>
</dbReference>
<sequence>MVAKQALSALCSCFRGLLGPELSVWSGHSAEKFTGNGIVYCPITDDPGGKESGLNLMNGCLSRYTSCIRNVCTVRGVLYAGLGDGSKKGEIGTGSYG</sequence>
<proteinExistence type="predicted"/>
<dbReference type="RefSeq" id="WP_345971869.1">
    <property type="nucleotide sequence ID" value="NZ_CP147920.1"/>
</dbReference>
<evidence type="ECO:0000313" key="2">
    <source>
        <dbReference type="Proteomes" id="UP001447842"/>
    </source>
</evidence>
<accession>A0ABZ3H684</accession>
<gene>
    <name evidence="1" type="ORF">WCY31_07170</name>
</gene>
<protein>
    <submittedName>
        <fullName evidence="1">Uncharacterized protein</fullName>
    </submittedName>
</protein>